<name>A0A3M8DJ89_9BACL</name>
<evidence type="ECO:0000313" key="3">
    <source>
        <dbReference type="Proteomes" id="UP000271031"/>
    </source>
</evidence>
<dbReference type="PROSITE" id="PS51257">
    <property type="entry name" value="PROKAR_LIPOPROTEIN"/>
    <property type="match status" value="1"/>
</dbReference>
<accession>A0A3M8DJ89</accession>
<dbReference type="AlphaFoldDB" id="A0A3M8DJ89"/>
<sequence>MIKKLILVTTLIFISGCSNNDVINKEPTGQSINNTTYPVDNPPIVGETGNEKSIEEPINQKLIKYYNANTVSDFEVTNYSKVSKTIFCTINFKVDGKLHYGLVQAYPRDTGWIILTINEAPESPDLAVVLQMSSGKELIEENETIKQPFRIYSGYINDKRVKEIQITTTDDRMYVIKVGDDQEQFIYASPRDEVKSKFVALDKNGEVIYQQ</sequence>
<gene>
    <name evidence="2" type="ORF">EDM56_13920</name>
</gene>
<keyword evidence="3" id="KW-1185">Reference proteome</keyword>
<organism evidence="2 3">
    <name type="scientific">Brevibacillus fluminis</name>
    <dbReference type="NCBI Taxonomy" id="511487"/>
    <lineage>
        <taxon>Bacteria</taxon>
        <taxon>Bacillati</taxon>
        <taxon>Bacillota</taxon>
        <taxon>Bacilli</taxon>
        <taxon>Bacillales</taxon>
        <taxon>Paenibacillaceae</taxon>
        <taxon>Brevibacillus</taxon>
    </lineage>
</organism>
<dbReference type="Proteomes" id="UP000271031">
    <property type="component" value="Unassembled WGS sequence"/>
</dbReference>
<dbReference type="EMBL" id="RHHQ01000011">
    <property type="protein sequence ID" value="RNB87669.1"/>
    <property type="molecule type" value="Genomic_DNA"/>
</dbReference>
<keyword evidence="1" id="KW-0732">Signal</keyword>
<feature type="signal peptide" evidence="1">
    <location>
        <begin position="1"/>
        <end position="20"/>
    </location>
</feature>
<feature type="chain" id="PRO_5038989009" evidence="1">
    <location>
        <begin position="21"/>
        <end position="211"/>
    </location>
</feature>
<dbReference type="RefSeq" id="WP_122918511.1">
    <property type="nucleotide sequence ID" value="NZ_RHHQ01000011.1"/>
</dbReference>
<reference evidence="2 3" key="1">
    <citation type="submission" date="2018-10" db="EMBL/GenBank/DDBJ databases">
        <title>Phylogenomics of Brevibacillus.</title>
        <authorList>
            <person name="Dunlap C."/>
        </authorList>
    </citation>
    <scope>NUCLEOTIDE SEQUENCE [LARGE SCALE GENOMIC DNA]</scope>
    <source>
        <strain evidence="2 3">JCM 15716</strain>
    </source>
</reference>
<evidence type="ECO:0000256" key="1">
    <source>
        <dbReference type="SAM" id="SignalP"/>
    </source>
</evidence>
<protein>
    <submittedName>
        <fullName evidence="2">Uncharacterized protein</fullName>
    </submittedName>
</protein>
<dbReference type="OrthoDB" id="2475435at2"/>
<comment type="caution">
    <text evidence="2">The sequence shown here is derived from an EMBL/GenBank/DDBJ whole genome shotgun (WGS) entry which is preliminary data.</text>
</comment>
<evidence type="ECO:0000313" key="2">
    <source>
        <dbReference type="EMBL" id="RNB87669.1"/>
    </source>
</evidence>
<proteinExistence type="predicted"/>